<feature type="domain" description="PKD/Chitinase" evidence="2">
    <location>
        <begin position="274"/>
        <end position="351"/>
    </location>
</feature>
<feature type="domain" description="PKD/Chitinase" evidence="2">
    <location>
        <begin position="34"/>
        <end position="112"/>
    </location>
</feature>
<dbReference type="InterPro" id="IPR000601">
    <property type="entry name" value="PKD_dom"/>
</dbReference>
<evidence type="ECO:0000256" key="1">
    <source>
        <dbReference type="SAM" id="SignalP"/>
    </source>
</evidence>
<keyword evidence="4" id="KW-1185">Reference proteome</keyword>
<comment type="caution">
    <text evidence="3">The sequence shown here is derived from an EMBL/GenBank/DDBJ whole genome shotgun (WGS) entry which is preliminary data.</text>
</comment>
<protein>
    <recommendedName>
        <fullName evidence="2">PKD/Chitinase domain-containing protein</fullName>
    </recommendedName>
</protein>
<organism evidence="3 4">
    <name type="scientific">Solirubrobacter deserti</name>
    <dbReference type="NCBI Taxonomy" id="2282478"/>
    <lineage>
        <taxon>Bacteria</taxon>
        <taxon>Bacillati</taxon>
        <taxon>Actinomycetota</taxon>
        <taxon>Thermoleophilia</taxon>
        <taxon>Solirubrobacterales</taxon>
        <taxon>Solirubrobacteraceae</taxon>
        <taxon>Solirubrobacter</taxon>
    </lineage>
</organism>
<reference evidence="3" key="1">
    <citation type="submission" date="2022-10" db="EMBL/GenBank/DDBJ databases">
        <title>The WGS of Solirubrobacter sp. CPCC 204708.</title>
        <authorList>
            <person name="Jiang Z."/>
        </authorList>
    </citation>
    <scope>NUCLEOTIDE SEQUENCE</scope>
    <source>
        <strain evidence="3">CPCC 204708</strain>
    </source>
</reference>
<proteinExistence type="predicted"/>
<dbReference type="Pfam" id="PF00801">
    <property type="entry name" value="PKD"/>
    <property type="match status" value="1"/>
</dbReference>
<dbReference type="SUPFAM" id="SSF49299">
    <property type="entry name" value="PKD domain"/>
    <property type="match status" value="2"/>
</dbReference>
<sequence>MVSRLVATGVFGAALLAPEVASACSVVPESVAISIGMSPASPRAGSEVELTGGAGADGYAWDLDGDGEFDDATGKRVTATFPAGERTVRAQAVTPLGLLTDSRTFTVHGWNGTPTGTVSATPYSARAGAPVKVTATGSDPDGRTVQTALDLDGDGTFETTGTTGTAMFATAGERVIRARFTDDAGATAVATTTLDVHAGNLAPTVDLDQALCGPGGWSLEALDPDGEIVRYEYDFDGDGTYETDRGRDARVPNVDLSGVRVTDDSGATATTRTSSRFPQDRSRVVEVGKPVTLKSSGRYDAQWDADGDGEFDDGTGEQITFTYLTPGTYEVRVRRNGAPAEPVTSVSARDAADIAVPRAHWMAVSPARPSAATLLQFAGSGPTGADWAADLDADGAFDDAPPNAYSVWRRFDGPATLALRATDARGRTAVSTTQVPFVPGNLGPDATMQTGDVANPLQAAYRRTAIGGGGSDADAGDRCCLGTAWDADGDGEYDDGPSFGWDDAGHLAASFGLRVTDDGDDSVTLRRSVTPVPVPRVEPPVLDGIPAPWLRVSARRPQLKTLLRRGVTVDVTCTKPKCRTRLTLTVDAKTARKLKLRSRTVASRTVTGTRRATLKLTPKARKALKGVRSVKLTLTAKASVPGQAGSTTTTTMTIRNRR</sequence>
<dbReference type="RefSeq" id="WP_202957344.1">
    <property type="nucleotide sequence ID" value="NZ_JAPCID010000010.1"/>
</dbReference>
<gene>
    <name evidence="3" type="ORF">OJ962_08525</name>
</gene>
<evidence type="ECO:0000313" key="4">
    <source>
        <dbReference type="Proteomes" id="UP001147700"/>
    </source>
</evidence>
<dbReference type="InterPro" id="IPR013783">
    <property type="entry name" value="Ig-like_fold"/>
</dbReference>
<feature type="domain" description="PKD/Chitinase" evidence="2">
    <location>
        <begin position="115"/>
        <end position="199"/>
    </location>
</feature>
<evidence type="ECO:0000313" key="3">
    <source>
        <dbReference type="EMBL" id="MDA0137537.1"/>
    </source>
</evidence>
<dbReference type="CDD" id="cd00146">
    <property type="entry name" value="PKD"/>
    <property type="match status" value="1"/>
</dbReference>
<dbReference type="EMBL" id="JAPCID010000010">
    <property type="protein sequence ID" value="MDA0137537.1"/>
    <property type="molecule type" value="Genomic_DNA"/>
</dbReference>
<dbReference type="InterPro" id="IPR022409">
    <property type="entry name" value="PKD/Chitinase_dom"/>
</dbReference>
<evidence type="ECO:0000259" key="2">
    <source>
        <dbReference type="SMART" id="SM00089"/>
    </source>
</evidence>
<name>A0ABT4RG87_9ACTN</name>
<accession>A0ABT4RG87</accession>
<dbReference type="Gene3D" id="2.60.40.10">
    <property type="entry name" value="Immunoglobulins"/>
    <property type="match status" value="1"/>
</dbReference>
<dbReference type="SMART" id="SM00089">
    <property type="entry name" value="PKD"/>
    <property type="match status" value="3"/>
</dbReference>
<feature type="signal peptide" evidence="1">
    <location>
        <begin position="1"/>
        <end position="23"/>
    </location>
</feature>
<keyword evidence="1" id="KW-0732">Signal</keyword>
<dbReference type="InterPro" id="IPR035986">
    <property type="entry name" value="PKD_dom_sf"/>
</dbReference>
<feature type="chain" id="PRO_5046311695" description="PKD/Chitinase domain-containing protein" evidence="1">
    <location>
        <begin position="24"/>
        <end position="658"/>
    </location>
</feature>
<dbReference type="Proteomes" id="UP001147700">
    <property type="component" value="Unassembled WGS sequence"/>
</dbReference>